<reference evidence="2" key="3">
    <citation type="journal article" date="2023" name="Int. J. Syst. Evol. Microbiol.">
        <title>Sellimonas catena sp. nov., isolated from human faeces.</title>
        <authorList>
            <person name="Hisatomi A."/>
            <person name="Ohkuma M."/>
            <person name="Sakamoto M."/>
        </authorList>
    </citation>
    <scope>NUCLEOTIDE SEQUENCE</scope>
    <source>
        <strain evidence="2">18CBH55</strain>
    </source>
</reference>
<feature type="chain" id="PRO_5040784894" evidence="1">
    <location>
        <begin position="29"/>
        <end position="76"/>
    </location>
</feature>
<evidence type="ECO:0000313" key="3">
    <source>
        <dbReference type="Proteomes" id="UP001145094"/>
    </source>
</evidence>
<organism evidence="2 3">
    <name type="scientific">Sellimonas catena</name>
    <dbReference type="NCBI Taxonomy" id="2994035"/>
    <lineage>
        <taxon>Bacteria</taxon>
        <taxon>Bacillati</taxon>
        <taxon>Bacillota</taxon>
        <taxon>Clostridia</taxon>
        <taxon>Lachnospirales</taxon>
        <taxon>Lachnospiraceae</taxon>
        <taxon>Sellimonas</taxon>
    </lineage>
</organism>
<keyword evidence="1" id="KW-0732">Signal</keyword>
<reference evidence="2" key="2">
    <citation type="submission" date="2022-11" db="EMBL/GenBank/DDBJ databases">
        <title>Draft genome sequence of Sellimonas catena strain 18CBH55.</title>
        <authorList>
            <person name="Hisatomi A."/>
            <person name="Ohkuma M."/>
            <person name="Sakamoto M."/>
        </authorList>
    </citation>
    <scope>NUCLEOTIDE SEQUENCE</scope>
    <source>
        <strain evidence="2">18CBH55</strain>
    </source>
</reference>
<dbReference type="EMBL" id="BSCH01000007">
    <property type="protein sequence ID" value="GLG89869.1"/>
    <property type="molecule type" value="Genomic_DNA"/>
</dbReference>
<protein>
    <submittedName>
        <fullName evidence="2">Uncharacterized protein</fullName>
    </submittedName>
</protein>
<dbReference type="AlphaFoldDB" id="A0A9W6FF33"/>
<dbReference type="Proteomes" id="UP001145094">
    <property type="component" value="Unassembled WGS sequence"/>
</dbReference>
<evidence type="ECO:0000256" key="1">
    <source>
        <dbReference type="SAM" id="SignalP"/>
    </source>
</evidence>
<accession>A0A9W6FF33</accession>
<sequence>MKKKYLLRIFIGILLCSMFLLSPNSVQASTQKNFSQRQISQQSSTVVWRYKYIDGKLYKRQYNTATDVWIGSWIPA</sequence>
<reference evidence="2" key="1">
    <citation type="submission" date="2022-11" db="EMBL/GenBank/DDBJ databases">
        <title>Draft genome sequence of Sellimonas catena strain 18CBH55.</title>
        <authorList>
            <person name="Atsushi H."/>
            <person name="Moriya O."/>
            <person name="Mitsuo S."/>
        </authorList>
    </citation>
    <scope>NUCLEOTIDE SEQUENCE</scope>
    <source>
        <strain evidence="2">18CBH55</strain>
    </source>
</reference>
<feature type="signal peptide" evidence="1">
    <location>
        <begin position="1"/>
        <end position="28"/>
    </location>
</feature>
<comment type="caution">
    <text evidence="2">The sequence shown here is derived from an EMBL/GenBank/DDBJ whole genome shotgun (WGS) entry which is preliminary data.</text>
</comment>
<evidence type="ECO:0000313" key="2">
    <source>
        <dbReference type="EMBL" id="GLG89869.1"/>
    </source>
</evidence>
<dbReference type="RefSeq" id="WP_191427389.1">
    <property type="nucleotide sequence ID" value="NZ_BSCH01000007.1"/>
</dbReference>
<proteinExistence type="predicted"/>
<name>A0A9W6FF33_9FIRM</name>
<gene>
    <name evidence="2" type="ORF">Selli2_12960</name>
</gene>